<dbReference type="Proteomes" id="UP001139000">
    <property type="component" value="Unassembled WGS sequence"/>
</dbReference>
<name>A0A9X1PG43_9BACT</name>
<accession>A0A9X1PG43</accession>
<organism evidence="1 2">
    <name type="scientific">Dyadobacter chenwenxiniae</name>
    <dbReference type="NCBI Taxonomy" id="2906456"/>
    <lineage>
        <taxon>Bacteria</taxon>
        <taxon>Pseudomonadati</taxon>
        <taxon>Bacteroidota</taxon>
        <taxon>Cytophagia</taxon>
        <taxon>Cytophagales</taxon>
        <taxon>Spirosomataceae</taxon>
        <taxon>Dyadobacter</taxon>
    </lineage>
</organism>
<reference evidence="1" key="1">
    <citation type="submission" date="2021-12" db="EMBL/GenBank/DDBJ databases">
        <title>Novel species in genus Dyadobacter.</title>
        <authorList>
            <person name="Ma C."/>
        </authorList>
    </citation>
    <scope>NUCLEOTIDE SEQUENCE</scope>
    <source>
        <strain evidence="1">LJ419</strain>
    </source>
</reference>
<gene>
    <name evidence="1" type="ORF">LXM26_00515</name>
</gene>
<keyword evidence="2" id="KW-1185">Reference proteome</keyword>
<comment type="caution">
    <text evidence="1">The sequence shown here is derived from an EMBL/GenBank/DDBJ whole genome shotgun (WGS) entry which is preliminary data.</text>
</comment>
<dbReference type="EMBL" id="JAJTTC010000001">
    <property type="protein sequence ID" value="MCF0059956.1"/>
    <property type="molecule type" value="Genomic_DNA"/>
</dbReference>
<evidence type="ECO:0000313" key="2">
    <source>
        <dbReference type="Proteomes" id="UP001139000"/>
    </source>
</evidence>
<sequence length="57" mass="6552">MEQDVIDFLLEKGVLKEGNTRFEISFPDGRTVCVNDLIEEFAEIAKSPANLRNKQPW</sequence>
<proteinExistence type="predicted"/>
<protein>
    <submittedName>
        <fullName evidence="1">Uncharacterized protein</fullName>
    </submittedName>
</protein>
<dbReference type="RefSeq" id="WP_234652306.1">
    <property type="nucleotide sequence ID" value="NZ_CP094997.1"/>
</dbReference>
<dbReference type="AlphaFoldDB" id="A0A9X1PG43"/>
<evidence type="ECO:0000313" key="1">
    <source>
        <dbReference type="EMBL" id="MCF0059956.1"/>
    </source>
</evidence>